<dbReference type="InterPro" id="IPR051362">
    <property type="entry name" value="WD_repeat_creC_regulators"/>
</dbReference>
<dbReference type="SUPFAM" id="SSF50978">
    <property type="entry name" value="WD40 repeat-like"/>
    <property type="match status" value="1"/>
</dbReference>
<dbReference type="Proteomes" id="UP001255856">
    <property type="component" value="Unassembled WGS sequence"/>
</dbReference>
<evidence type="ECO:0000313" key="3">
    <source>
        <dbReference type="EMBL" id="KAK2075977.1"/>
    </source>
</evidence>
<sequence length="334" mass="35576">MRCLSHNAASPDELDLLVGLVNGRISLFSLAALVAPGSPPFATPRESHDAAASGGACLSVSWVPGTAGSSFVSAHADGSVVVHHRLPGNSLDAGLLRRSNSQLCASLRLAPERPGANEAAHTRLAAPSPRGSYVAVAGRDGACTIQHWTSRRRIGAFRVWTWYGGVTCLAWSGDERLVAAGGEDDLVHVYSVPDDSLVAVCRGHASWVAAVAFDPRPGPGAPEEEGGEGQAEYRLASVGDDGRFCVWHLRCSPSQKPRSEAGHIAWAPQRQRRRSELPYAEPSIRTRVSVEPLSDIQLDSEGVVLITNRGGMLSYRRKMAVGPAEPPCQEEDVR</sequence>
<evidence type="ECO:0000313" key="4">
    <source>
        <dbReference type="Proteomes" id="UP001255856"/>
    </source>
</evidence>
<keyword evidence="2" id="KW-0677">Repeat</keyword>
<proteinExistence type="predicted"/>
<reference evidence="3" key="1">
    <citation type="submission" date="2021-01" db="EMBL/GenBank/DDBJ databases">
        <authorList>
            <person name="Eckstrom K.M.E."/>
        </authorList>
    </citation>
    <scope>NUCLEOTIDE SEQUENCE</scope>
    <source>
        <strain evidence="3">UVCC 0001</strain>
    </source>
</reference>
<dbReference type="InterPro" id="IPR015943">
    <property type="entry name" value="WD40/YVTN_repeat-like_dom_sf"/>
</dbReference>
<name>A0AAD9MGX7_PROWI</name>
<dbReference type="PANTHER" id="PTHR14107">
    <property type="entry name" value="WD REPEAT PROTEIN"/>
    <property type="match status" value="1"/>
</dbReference>
<protein>
    <submittedName>
        <fullName evidence="3">Uncharacterized protein</fullName>
    </submittedName>
</protein>
<dbReference type="InterPro" id="IPR001680">
    <property type="entry name" value="WD40_rpt"/>
</dbReference>
<dbReference type="Pfam" id="PF00400">
    <property type="entry name" value="WD40"/>
    <property type="match status" value="1"/>
</dbReference>
<evidence type="ECO:0000256" key="2">
    <source>
        <dbReference type="ARBA" id="ARBA00022737"/>
    </source>
</evidence>
<organism evidence="3 4">
    <name type="scientific">Prototheca wickerhamii</name>
    <dbReference type="NCBI Taxonomy" id="3111"/>
    <lineage>
        <taxon>Eukaryota</taxon>
        <taxon>Viridiplantae</taxon>
        <taxon>Chlorophyta</taxon>
        <taxon>core chlorophytes</taxon>
        <taxon>Trebouxiophyceae</taxon>
        <taxon>Chlorellales</taxon>
        <taxon>Chlorellaceae</taxon>
        <taxon>Prototheca</taxon>
    </lineage>
</organism>
<accession>A0AAD9MGX7</accession>
<keyword evidence="1" id="KW-0853">WD repeat</keyword>
<dbReference type="SMART" id="SM00320">
    <property type="entry name" value="WD40"/>
    <property type="match status" value="3"/>
</dbReference>
<dbReference type="Gene3D" id="2.130.10.10">
    <property type="entry name" value="YVTN repeat-like/Quinoprotein amine dehydrogenase"/>
    <property type="match status" value="1"/>
</dbReference>
<gene>
    <name evidence="3" type="ORF">QBZ16_001313</name>
</gene>
<evidence type="ECO:0000256" key="1">
    <source>
        <dbReference type="ARBA" id="ARBA00022574"/>
    </source>
</evidence>
<comment type="caution">
    <text evidence="3">The sequence shown here is derived from an EMBL/GenBank/DDBJ whole genome shotgun (WGS) entry which is preliminary data.</text>
</comment>
<dbReference type="EMBL" id="JASFZW010000012">
    <property type="protein sequence ID" value="KAK2075977.1"/>
    <property type="molecule type" value="Genomic_DNA"/>
</dbReference>
<keyword evidence="4" id="KW-1185">Reference proteome</keyword>
<dbReference type="PANTHER" id="PTHR14107:SF16">
    <property type="entry name" value="AT02583P"/>
    <property type="match status" value="1"/>
</dbReference>
<dbReference type="InterPro" id="IPR036322">
    <property type="entry name" value="WD40_repeat_dom_sf"/>
</dbReference>
<dbReference type="AlphaFoldDB" id="A0AAD9MGX7"/>